<evidence type="ECO:0000313" key="2">
    <source>
        <dbReference type="Proteomes" id="UP000183832"/>
    </source>
</evidence>
<dbReference type="EMBL" id="CVRI01000001">
    <property type="protein sequence ID" value="CRK86291.1"/>
    <property type="molecule type" value="Genomic_DNA"/>
</dbReference>
<proteinExistence type="predicted"/>
<reference evidence="1 2" key="1">
    <citation type="submission" date="2015-04" db="EMBL/GenBank/DDBJ databases">
        <authorList>
            <person name="Syromyatnikov M.Y."/>
            <person name="Popov V.N."/>
        </authorList>
    </citation>
    <scope>NUCLEOTIDE SEQUENCE [LARGE SCALE GENOMIC DNA]</scope>
</reference>
<dbReference type="STRING" id="568069.A0A1J1HEM5"/>
<protein>
    <submittedName>
        <fullName evidence="1">CLUMA_CG000241, isoform A</fullName>
    </submittedName>
</protein>
<gene>
    <name evidence="1" type="ORF">CLUMA_CG000241</name>
</gene>
<name>A0A1J1HEM5_9DIPT</name>
<evidence type="ECO:0000313" key="1">
    <source>
        <dbReference type="EMBL" id="CRK86291.1"/>
    </source>
</evidence>
<organism evidence="1 2">
    <name type="scientific">Clunio marinus</name>
    <dbReference type="NCBI Taxonomy" id="568069"/>
    <lineage>
        <taxon>Eukaryota</taxon>
        <taxon>Metazoa</taxon>
        <taxon>Ecdysozoa</taxon>
        <taxon>Arthropoda</taxon>
        <taxon>Hexapoda</taxon>
        <taxon>Insecta</taxon>
        <taxon>Pterygota</taxon>
        <taxon>Neoptera</taxon>
        <taxon>Endopterygota</taxon>
        <taxon>Diptera</taxon>
        <taxon>Nematocera</taxon>
        <taxon>Chironomoidea</taxon>
        <taxon>Chironomidae</taxon>
        <taxon>Clunio</taxon>
    </lineage>
</organism>
<sequence>MSEEKNKKSIDMEAPEFKDFAREMVEYIANYLENIRDSFTFPINLVEIFPINWLTLMTFYFQPLITICTETTKTTV</sequence>
<keyword evidence="2" id="KW-1185">Reference proteome</keyword>
<accession>A0A1J1HEM5</accession>
<dbReference type="OrthoDB" id="639767at2759"/>
<dbReference type="AlphaFoldDB" id="A0A1J1HEM5"/>
<dbReference type="Proteomes" id="UP000183832">
    <property type="component" value="Unassembled WGS sequence"/>
</dbReference>